<protein>
    <recommendedName>
        <fullName evidence="4">EF-hand domain-containing protein</fullName>
    </recommendedName>
</protein>
<evidence type="ECO:0000313" key="5">
    <source>
        <dbReference type="EMBL" id="CAG5123750.1"/>
    </source>
</evidence>
<reference evidence="5" key="1">
    <citation type="submission" date="2021-04" db="EMBL/GenBank/DDBJ databases">
        <authorList>
            <consortium name="Molecular Ecology Group"/>
        </authorList>
    </citation>
    <scope>NUCLEOTIDE SEQUENCE</scope>
</reference>
<dbReference type="PROSITE" id="PS00018">
    <property type="entry name" value="EF_HAND_1"/>
    <property type="match status" value="1"/>
</dbReference>
<dbReference type="InterPro" id="IPR002048">
    <property type="entry name" value="EF_hand_dom"/>
</dbReference>
<dbReference type="FunFam" id="1.10.238.10:FF:000003">
    <property type="entry name" value="Calmodulin A"/>
    <property type="match status" value="1"/>
</dbReference>
<keyword evidence="1" id="KW-0479">Metal-binding</keyword>
<keyword evidence="2" id="KW-0677">Repeat</keyword>
<dbReference type="Pfam" id="PF13499">
    <property type="entry name" value="EF-hand_7"/>
    <property type="match status" value="2"/>
</dbReference>
<evidence type="ECO:0000256" key="3">
    <source>
        <dbReference type="ARBA" id="ARBA00022837"/>
    </source>
</evidence>
<dbReference type="AlphaFoldDB" id="A0A8S3Z7N7"/>
<dbReference type="EMBL" id="CAJHNH020001605">
    <property type="protein sequence ID" value="CAG5123750.1"/>
    <property type="molecule type" value="Genomic_DNA"/>
</dbReference>
<dbReference type="GO" id="GO:0005509">
    <property type="term" value="F:calcium ion binding"/>
    <property type="evidence" value="ECO:0007669"/>
    <property type="project" value="InterPro"/>
</dbReference>
<feature type="domain" description="EF-hand" evidence="4">
    <location>
        <begin position="3"/>
        <end position="38"/>
    </location>
</feature>
<comment type="caution">
    <text evidence="5">The sequence shown here is derived from an EMBL/GenBank/DDBJ whole genome shotgun (WGS) entry which is preliminary data.</text>
</comment>
<dbReference type="OrthoDB" id="26525at2759"/>
<keyword evidence="3" id="KW-0106">Calcium</keyword>
<evidence type="ECO:0000256" key="1">
    <source>
        <dbReference type="ARBA" id="ARBA00022723"/>
    </source>
</evidence>
<dbReference type="PANTHER" id="PTHR10891">
    <property type="entry name" value="EF-HAND CALCIUM-BINDING DOMAIN CONTAINING PROTEIN"/>
    <property type="match status" value="1"/>
</dbReference>
<feature type="domain" description="EF-hand" evidence="4">
    <location>
        <begin position="39"/>
        <end position="74"/>
    </location>
</feature>
<evidence type="ECO:0000313" key="6">
    <source>
        <dbReference type="Proteomes" id="UP000678393"/>
    </source>
</evidence>
<evidence type="ECO:0000259" key="4">
    <source>
        <dbReference type="PROSITE" id="PS50222"/>
    </source>
</evidence>
<keyword evidence="6" id="KW-1185">Reference proteome</keyword>
<dbReference type="SUPFAM" id="SSF47473">
    <property type="entry name" value="EF-hand"/>
    <property type="match status" value="1"/>
</dbReference>
<dbReference type="InterPro" id="IPR018247">
    <property type="entry name" value="EF_Hand_1_Ca_BS"/>
</dbReference>
<dbReference type="InterPro" id="IPR039647">
    <property type="entry name" value="EF_hand_pair_protein_CML-like"/>
</dbReference>
<sequence length="142" mass="16002">MASFDGKIEEFFNAADLEGNGYLTRLELCKVLQQAGDSRSVDDISGWFSEIDKNDDERMTLPELKKALSLRDPKDVKECELRAVFKQLDKDNCGSISIEELKQVLAEQGLAGDAEAIIDQVDKDDNGKVSFEEFLRMWKTSC</sequence>
<feature type="domain" description="EF-hand" evidence="4">
    <location>
        <begin position="109"/>
        <end position="142"/>
    </location>
</feature>
<gene>
    <name evidence="5" type="ORF">CUNI_LOCUS9308</name>
</gene>
<evidence type="ECO:0000256" key="2">
    <source>
        <dbReference type="ARBA" id="ARBA00022737"/>
    </source>
</evidence>
<dbReference type="Gene3D" id="1.10.238.10">
    <property type="entry name" value="EF-hand"/>
    <property type="match status" value="2"/>
</dbReference>
<accession>A0A8S3Z7N7</accession>
<dbReference type="InterPro" id="IPR011992">
    <property type="entry name" value="EF-hand-dom_pair"/>
</dbReference>
<dbReference type="SMART" id="SM00054">
    <property type="entry name" value="EFh"/>
    <property type="match status" value="4"/>
</dbReference>
<proteinExistence type="predicted"/>
<name>A0A8S3Z7N7_9EUPU</name>
<dbReference type="PROSITE" id="PS50222">
    <property type="entry name" value="EF_HAND_2"/>
    <property type="match status" value="3"/>
</dbReference>
<organism evidence="5 6">
    <name type="scientific">Candidula unifasciata</name>
    <dbReference type="NCBI Taxonomy" id="100452"/>
    <lineage>
        <taxon>Eukaryota</taxon>
        <taxon>Metazoa</taxon>
        <taxon>Spiralia</taxon>
        <taxon>Lophotrochozoa</taxon>
        <taxon>Mollusca</taxon>
        <taxon>Gastropoda</taxon>
        <taxon>Heterobranchia</taxon>
        <taxon>Euthyneura</taxon>
        <taxon>Panpulmonata</taxon>
        <taxon>Eupulmonata</taxon>
        <taxon>Stylommatophora</taxon>
        <taxon>Helicina</taxon>
        <taxon>Helicoidea</taxon>
        <taxon>Geomitridae</taxon>
        <taxon>Candidula</taxon>
    </lineage>
</organism>
<dbReference type="CDD" id="cd00051">
    <property type="entry name" value="EFh"/>
    <property type="match status" value="1"/>
</dbReference>
<dbReference type="Proteomes" id="UP000678393">
    <property type="component" value="Unassembled WGS sequence"/>
</dbReference>